<evidence type="ECO:0000256" key="3">
    <source>
        <dbReference type="PROSITE-ProRule" id="PRU00339"/>
    </source>
</evidence>
<sequence>MKQLRIFLFSLFILLLVPGLLAAKDRKRPAAKKATVRTTVTLPPLSYNDSRRYDFFFLEAIRQQEAGHYDAAFDLLNHCLDINPNAADAWYFKAMYLSQLKQDTLAMKCLEKATMLSPENDTYQERLAQFYIGTGNYAQAIQSYERFFAANRDRSDVLNILVQLYKQQQNYPMMLNTIGRLEQIEGPNDSFTLGKMSVYEMMGDKKMAYKTLRGLADSHPNDPSFTVMLGNWLMQNKRGGEAYKLLTQVLKADPTNVYAQSSMYDYYRATGQDSLARRMMTEVLLGKNTPAQTRAMFLKQAVQECDAKGDSLSVVRLLDRMQEAMPRDTDVAEMRVAYYTVKKMPTAMLDSALVYLLKLAPDNGSARFQLIQNNWSKQNWKEIAALSEPGMLYNPDEMAFYYFTGLARYYQKDDDGALDAFQRGTSVINSKSNPDIVSDFYAIMGEIYHNKGQNDKAYAAFDSCLQWKPDQVMTLNNYAYFLSVDGKDLKKAEEMSAKTIKAEPKNSTYLDTYAWILYKEDRYTEAKLYIDQALANLSDSDMRADLLEHAGDIYWAAGLREQAQKYWMQAVKAGSGNAAVLRQKIAGGMAGKQTSKRKNRR</sequence>
<name>A0A7K0KDW6_9BACT</name>
<accession>A0A7K0KDW6</accession>
<keyword evidence="1" id="KW-0677">Repeat</keyword>
<reference evidence="4 5" key="1">
    <citation type="submission" date="2019-08" db="EMBL/GenBank/DDBJ databases">
        <title>In-depth cultivation of the pig gut microbiome towards novel bacterial diversity and tailored functional studies.</title>
        <authorList>
            <person name="Wylensek D."/>
            <person name="Hitch T.C.A."/>
            <person name="Clavel T."/>
        </authorList>
    </citation>
    <scope>NUCLEOTIDE SEQUENCE [LARGE SCALE GENOMIC DNA]</scope>
    <source>
        <strain evidence="4 5">LKV-178-WT-2A</strain>
    </source>
</reference>
<dbReference type="PROSITE" id="PS50005">
    <property type="entry name" value="TPR"/>
    <property type="match status" value="1"/>
</dbReference>
<dbReference type="InterPro" id="IPR019734">
    <property type="entry name" value="TPR_rpt"/>
</dbReference>
<dbReference type="RefSeq" id="WP_154533695.1">
    <property type="nucleotide sequence ID" value="NZ_VUNG01000009.1"/>
</dbReference>
<keyword evidence="2 3" id="KW-0802">TPR repeat</keyword>
<dbReference type="Pfam" id="PF13176">
    <property type="entry name" value="TPR_7"/>
    <property type="match status" value="1"/>
</dbReference>
<dbReference type="Proteomes" id="UP000438914">
    <property type="component" value="Unassembled WGS sequence"/>
</dbReference>
<dbReference type="SMART" id="SM00028">
    <property type="entry name" value="TPR"/>
    <property type="match status" value="8"/>
</dbReference>
<dbReference type="Pfam" id="PF13181">
    <property type="entry name" value="TPR_8"/>
    <property type="match status" value="2"/>
</dbReference>
<dbReference type="PANTHER" id="PTHR44943">
    <property type="entry name" value="CELLULOSE SYNTHASE OPERON PROTEIN C"/>
    <property type="match status" value="1"/>
</dbReference>
<feature type="repeat" description="TPR" evidence="3">
    <location>
        <begin position="438"/>
        <end position="471"/>
    </location>
</feature>
<comment type="caution">
    <text evidence="4">The sequence shown here is derived from an EMBL/GenBank/DDBJ whole genome shotgun (WGS) entry which is preliminary data.</text>
</comment>
<evidence type="ECO:0000313" key="5">
    <source>
        <dbReference type="Proteomes" id="UP000438914"/>
    </source>
</evidence>
<dbReference type="Gene3D" id="1.25.40.10">
    <property type="entry name" value="Tetratricopeptide repeat domain"/>
    <property type="match status" value="3"/>
</dbReference>
<dbReference type="AlphaFoldDB" id="A0A7K0KDW6"/>
<dbReference type="InterPro" id="IPR051685">
    <property type="entry name" value="Ycf3/AcsC/BcsC/TPR_MFPF"/>
</dbReference>
<evidence type="ECO:0000313" key="4">
    <source>
        <dbReference type="EMBL" id="MST84112.1"/>
    </source>
</evidence>
<dbReference type="SUPFAM" id="SSF48452">
    <property type="entry name" value="TPR-like"/>
    <property type="match status" value="1"/>
</dbReference>
<gene>
    <name evidence="4" type="ORF">FYJ73_05430</name>
</gene>
<evidence type="ECO:0000256" key="1">
    <source>
        <dbReference type="ARBA" id="ARBA00022737"/>
    </source>
</evidence>
<dbReference type="SUPFAM" id="SSF81901">
    <property type="entry name" value="HCP-like"/>
    <property type="match status" value="1"/>
</dbReference>
<dbReference type="InterPro" id="IPR011990">
    <property type="entry name" value="TPR-like_helical_dom_sf"/>
</dbReference>
<organism evidence="4 5">
    <name type="scientific">Hallella mizrahii</name>
    <dbReference type="NCBI Taxonomy" id="2606637"/>
    <lineage>
        <taxon>Bacteria</taxon>
        <taxon>Pseudomonadati</taxon>
        <taxon>Bacteroidota</taxon>
        <taxon>Bacteroidia</taxon>
        <taxon>Bacteroidales</taxon>
        <taxon>Prevotellaceae</taxon>
        <taxon>Hallella</taxon>
    </lineage>
</organism>
<protein>
    <recommendedName>
        <fullName evidence="6">Tetratricopeptide repeat protein</fullName>
    </recommendedName>
</protein>
<dbReference type="PANTHER" id="PTHR44943:SF5">
    <property type="entry name" value="BLL7697 PROTEIN"/>
    <property type="match status" value="1"/>
</dbReference>
<evidence type="ECO:0008006" key="6">
    <source>
        <dbReference type="Google" id="ProtNLM"/>
    </source>
</evidence>
<evidence type="ECO:0000256" key="2">
    <source>
        <dbReference type="ARBA" id="ARBA00022803"/>
    </source>
</evidence>
<proteinExistence type="predicted"/>
<dbReference type="EMBL" id="VUNG01000009">
    <property type="protein sequence ID" value="MST84112.1"/>
    <property type="molecule type" value="Genomic_DNA"/>
</dbReference>
<keyword evidence="5" id="KW-1185">Reference proteome</keyword>